<evidence type="ECO:0000256" key="7">
    <source>
        <dbReference type="ARBA" id="ARBA00022801"/>
    </source>
</evidence>
<comment type="similarity">
    <text evidence="3">Belongs to the helicase family. RecQ subfamily.</text>
</comment>
<dbReference type="Pfam" id="PF16124">
    <property type="entry name" value="RecQ_Zn_bind"/>
    <property type="match status" value="1"/>
</dbReference>
<dbReference type="InterPro" id="IPR006293">
    <property type="entry name" value="DNA_helicase_ATP-dep_RecQ_bac"/>
</dbReference>
<comment type="catalytic activity">
    <reaction evidence="15">
        <text>Couples ATP hydrolysis with the unwinding of duplex DNA by translocating in the 3'-5' direction.</text>
        <dbReference type="EC" id="5.6.2.4"/>
    </reaction>
</comment>
<keyword evidence="10" id="KW-0067">ATP-binding</keyword>
<comment type="cofactor">
    <cofactor evidence="2">
        <name>Zn(2+)</name>
        <dbReference type="ChEBI" id="CHEBI:29105"/>
    </cofactor>
</comment>
<feature type="domain" description="HRDC" evidence="17">
    <location>
        <begin position="522"/>
        <end position="601"/>
    </location>
</feature>
<dbReference type="SMART" id="SM00956">
    <property type="entry name" value="RQC"/>
    <property type="match status" value="1"/>
</dbReference>
<dbReference type="EC" id="5.6.2.4" evidence="16"/>
<evidence type="ECO:0000256" key="5">
    <source>
        <dbReference type="ARBA" id="ARBA00022741"/>
    </source>
</evidence>
<dbReference type="GO" id="GO:0009432">
    <property type="term" value="P:SOS response"/>
    <property type="evidence" value="ECO:0007669"/>
    <property type="project" value="UniProtKB-UniRule"/>
</dbReference>
<dbReference type="PROSITE" id="PS51192">
    <property type="entry name" value="HELICASE_ATP_BIND_1"/>
    <property type="match status" value="1"/>
</dbReference>
<dbReference type="GO" id="GO:0009378">
    <property type="term" value="F:four-way junction helicase activity"/>
    <property type="evidence" value="ECO:0007669"/>
    <property type="project" value="TreeGrafter"/>
</dbReference>
<dbReference type="GO" id="GO:0003677">
    <property type="term" value="F:DNA binding"/>
    <property type="evidence" value="ECO:0007669"/>
    <property type="project" value="UniProtKB-KW"/>
</dbReference>
<evidence type="ECO:0000259" key="17">
    <source>
        <dbReference type="PROSITE" id="PS50967"/>
    </source>
</evidence>
<dbReference type="InterPro" id="IPR014001">
    <property type="entry name" value="Helicase_ATP-bd"/>
</dbReference>
<dbReference type="SMART" id="SM00487">
    <property type="entry name" value="DEXDc"/>
    <property type="match status" value="1"/>
</dbReference>
<keyword evidence="11" id="KW-0238">DNA-binding</keyword>
<evidence type="ECO:0000313" key="20">
    <source>
        <dbReference type="EMBL" id="OLF89947.1"/>
    </source>
</evidence>
<dbReference type="Gene3D" id="1.10.150.80">
    <property type="entry name" value="HRDC domain"/>
    <property type="match status" value="1"/>
</dbReference>
<dbReference type="NCBIfam" id="TIGR00614">
    <property type="entry name" value="recQ_fam"/>
    <property type="match status" value="1"/>
</dbReference>
<evidence type="ECO:0000313" key="21">
    <source>
        <dbReference type="Proteomes" id="UP000185604"/>
    </source>
</evidence>
<dbReference type="Pfam" id="PF00271">
    <property type="entry name" value="Helicase_C"/>
    <property type="match status" value="1"/>
</dbReference>
<dbReference type="GO" id="GO:0006281">
    <property type="term" value="P:DNA repair"/>
    <property type="evidence" value="ECO:0007669"/>
    <property type="project" value="UniProtKB-KW"/>
</dbReference>
<dbReference type="FunFam" id="1.10.10.10:FF:000564">
    <property type="entry name" value="ATP-dependent DNA helicase RecQ"/>
    <property type="match status" value="1"/>
</dbReference>
<dbReference type="SUPFAM" id="SSF47819">
    <property type="entry name" value="HRDC-like"/>
    <property type="match status" value="1"/>
</dbReference>
<keyword evidence="13" id="KW-0234">DNA repair</keyword>
<dbReference type="SUPFAM" id="SSF46785">
    <property type="entry name" value="Winged helix' DNA-binding domain"/>
    <property type="match status" value="1"/>
</dbReference>
<dbReference type="GO" id="GO:0005524">
    <property type="term" value="F:ATP binding"/>
    <property type="evidence" value="ECO:0007669"/>
    <property type="project" value="UniProtKB-KW"/>
</dbReference>
<feature type="domain" description="Helicase C-terminal" evidence="19">
    <location>
        <begin position="224"/>
        <end position="372"/>
    </location>
</feature>
<dbReference type="Proteomes" id="UP000185604">
    <property type="component" value="Unassembled WGS sequence"/>
</dbReference>
<reference evidence="20 21" key="1">
    <citation type="journal article" date="2016" name="Front. Microbiol.">
        <title>High-Level Heat Resistance of Spores of Bacillus amyloliquefaciens and Bacillus licheniformis Results from the Presence of a spoVA Operon in a Tn1546 Transposon.</title>
        <authorList>
            <person name="Berendsen E.M."/>
            <person name="Koning R.A."/>
            <person name="Boekhorst J."/>
            <person name="de Jong A."/>
            <person name="Kuipers O.P."/>
            <person name="Wells-Bennik M.H."/>
        </authorList>
    </citation>
    <scope>NUCLEOTIDE SEQUENCE [LARGE SCALE GENOMIC DNA]</scope>
    <source>
        <strain evidence="20 21">B4121</strain>
    </source>
</reference>
<dbReference type="PROSITE" id="PS50967">
    <property type="entry name" value="HRDC"/>
    <property type="match status" value="1"/>
</dbReference>
<dbReference type="GO" id="GO:0046872">
    <property type="term" value="F:metal ion binding"/>
    <property type="evidence" value="ECO:0007669"/>
    <property type="project" value="UniProtKB-KW"/>
</dbReference>
<keyword evidence="14" id="KW-0413">Isomerase</keyword>
<dbReference type="InterPro" id="IPR010997">
    <property type="entry name" value="HRDC-like_sf"/>
</dbReference>
<dbReference type="GO" id="GO:0030894">
    <property type="term" value="C:replisome"/>
    <property type="evidence" value="ECO:0007669"/>
    <property type="project" value="TreeGrafter"/>
</dbReference>
<organism evidence="20 21">
    <name type="scientific">Bacillus paralicheniformis</name>
    <dbReference type="NCBI Taxonomy" id="1648923"/>
    <lineage>
        <taxon>Bacteria</taxon>
        <taxon>Bacillati</taxon>
        <taxon>Bacillota</taxon>
        <taxon>Bacilli</taxon>
        <taxon>Bacillales</taxon>
        <taxon>Bacillaceae</taxon>
        <taxon>Bacillus</taxon>
    </lineage>
</organism>
<evidence type="ECO:0000256" key="6">
    <source>
        <dbReference type="ARBA" id="ARBA00022763"/>
    </source>
</evidence>
<gene>
    <name evidence="20" type="ORF">B4121_3222</name>
</gene>
<protein>
    <recommendedName>
        <fullName evidence="16">DNA helicase RecQ</fullName>
        <ecNumber evidence="16">5.6.2.4</ecNumber>
    </recommendedName>
</protein>
<accession>A0A7Z8Z0Q6</accession>
<dbReference type="GO" id="GO:0005737">
    <property type="term" value="C:cytoplasm"/>
    <property type="evidence" value="ECO:0007669"/>
    <property type="project" value="TreeGrafter"/>
</dbReference>
<dbReference type="Gene3D" id="3.40.50.300">
    <property type="entry name" value="P-loop containing nucleotide triphosphate hydrolases"/>
    <property type="match status" value="2"/>
</dbReference>
<dbReference type="EMBL" id="LKPO01000021">
    <property type="protein sequence ID" value="OLF89947.1"/>
    <property type="molecule type" value="Genomic_DNA"/>
</dbReference>
<keyword evidence="4" id="KW-0479">Metal-binding</keyword>
<dbReference type="Pfam" id="PF09382">
    <property type="entry name" value="RQC"/>
    <property type="match status" value="1"/>
</dbReference>
<evidence type="ECO:0000256" key="8">
    <source>
        <dbReference type="ARBA" id="ARBA00022806"/>
    </source>
</evidence>
<dbReference type="PANTHER" id="PTHR13710">
    <property type="entry name" value="DNA HELICASE RECQ FAMILY MEMBER"/>
    <property type="match status" value="1"/>
</dbReference>
<evidence type="ECO:0000256" key="9">
    <source>
        <dbReference type="ARBA" id="ARBA00022833"/>
    </source>
</evidence>
<comment type="cofactor">
    <cofactor evidence="1">
        <name>Mg(2+)</name>
        <dbReference type="ChEBI" id="CHEBI:18420"/>
    </cofactor>
</comment>
<dbReference type="InterPro" id="IPR002121">
    <property type="entry name" value="HRDC_dom"/>
</dbReference>
<dbReference type="InterPro" id="IPR011545">
    <property type="entry name" value="DEAD/DEAH_box_helicase_dom"/>
</dbReference>
<dbReference type="InterPro" id="IPR036390">
    <property type="entry name" value="WH_DNA-bd_sf"/>
</dbReference>
<evidence type="ECO:0000256" key="1">
    <source>
        <dbReference type="ARBA" id="ARBA00001946"/>
    </source>
</evidence>
<dbReference type="Pfam" id="PF00570">
    <property type="entry name" value="HRDC"/>
    <property type="match status" value="1"/>
</dbReference>
<dbReference type="FunFam" id="3.40.50.300:FF:000296">
    <property type="entry name" value="ATP-dependent DNA helicase RecQ"/>
    <property type="match status" value="1"/>
</dbReference>
<evidence type="ECO:0000256" key="16">
    <source>
        <dbReference type="NCBIfam" id="TIGR01389"/>
    </source>
</evidence>
<dbReference type="AlphaFoldDB" id="A0A7Z8Z0Q6"/>
<feature type="domain" description="Helicase ATP-binding" evidence="18">
    <location>
        <begin position="35"/>
        <end position="204"/>
    </location>
</feature>
<comment type="caution">
    <text evidence="20">The sequence shown here is derived from an EMBL/GenBank/DDBJ whole genome shotgun (WGS) entry which is preliminary data.</text>
</comment>
<keyword evidence="5" id="KW-0547">Nucleotide-binding</keyword>
<evidence type="ECO:0000256" key="10">
    <source>
        <dbReference type="ARBA" id="ARBA00022840"/>
    </source>
</evidence>
<dbReference type="Gene3D" id="1.10.10.10">
    <property type="entry name" value="Winged helix-like DNA-binding domain superfamily/Winged helix DNA-binding domain"/>
    <property type="match status" value="1"/>
</dbReference>
<dbReference type="Pfam" id="PF00270">
    <property type="entry name" value="DEAD"/>
    <property type="match status" value="1"/>
</dbReference>
<evidence type="ECO:0000259" key="19">
    <source>
        <dbReference type="PROSITE" id="PS51194"/>
    </source>
</evidence>
<sequence length="601" mass="67844">MIREGFIYMLEKAEALLQHYYGYPSLRPGQKKAIQSVVSEKRDTACIMPTGGGKSICYQIPALLMEGTTIVISPLISLMKDQVDALNQLGIQAAYVNSSLGHGEIAERLSVLKEGGYKLFYVTPERLTSPDFIRVLSRIHIPLTAIDEAHCISQWGHDFRPSYRHIESFLNSLGTRPVVLALTATATPEVHEDICTQLGIEKESTVFTGFSRDNLTFKILKGENKDRFIESYVEKNRSEAGIIYTATRKEAERISSRLSQKGIAAGCYHGGMNDEERDRQQDLFLNDEISVMTATSAFGMGIDKSNIRYVIHAQIPKNMESYYQEAGRAGRDGLDSECILLFSPQDIRLQRFLIEQSTEDEDIRAQDMKKLRQMVDFCHTEGCLERFILSYFGEVSTEDCGRCSSCLDTRSITDVTKEAQMVLSCIIRMGERFGKTMVAQVLAGSKNKKVTENGFQQLSTYGILKNRSIADISDFIEFLIADEYIQMSDGTYPVLFVANKGRNVLLGREAVMRKEKMQTSQIVKDDELFERLRALRRKLAQEQGMPPFVIFSDETLREMSGKVPLTDEELLSVKGVGEQKRVKYGAVFLQELQAYKTEKEA</sequence>
<dbReference type="GO" id="GO:0006260">
    <property type="term" value="P:DNA replication"/>
    <property type="evidence" value="ECO:0007669"/>
    <property type="project" value="InterPro"/>
</dbReference>
<keyword evidence="6" id="KW-0227">DNA damage</keyword>
<proteinExistence type="inferred from homology"/>
<dbReference type="FunFam" id="1.10.150.80:FF:000002">
    <property type="entry name" value="ATP-dependent DNA helicase RecQ"/>
    <property type="match status" value="1"/>
</dbReference>
<evidence type="ECO:0000256" key="11">
    <source>
        <dbReference type="ARBA" id="ARBA00023125"/>
    </source>
</evidence>
<keyword evidence="8 20" id="KW-0347">Helicase</keyword>
<keyword evidence="12" id="KW-0233">DNA recombination</keyword>
<dbReference type="SUPFAM" id="SSF52540">
    <property type="entry name" value="P-loop containing nucleoside triphosphate hydrolases"/>
    <property type="match status" value="1"/>
</dbReference>
<dbReference type="InterPro" id="IPR044876">
    <property type="entry name" value="HRDC_dom_sf"/>
</dbReference>
<dbReference type="InterPro" id="IPR027417">
    <property type="entry name" value="P-loop_NTPase"/>
</dbReference>
<evidence type="ECO:0000256" key="14">
    <source>
        <dbReference type="ARBA" id="ARBA00023235"/>
    </source>
</evidence>
<dbReference type="InterPro" id="IPR001650">
    <property type="entry name" value="Helicase_C-like"/>
</dbReference>
<dbReference type="GO" id="GO:0006310">
    <property type="term" value="P:DNA recombination"/>
    <property type="evidence" value="ECO:0007669"/>
    <property type="project" value="UniProtKB-UniRule"/>
</dbReference>
<evidence type="ECO:0000256" key="2">
    <source>
        <dbReference type="ARBA" id="ARBA00001947"/>
    </source>
</evidence>
<name>A0A7Z8Z0Q6_9BACI</name>
<dbReference type="InterPro" id="IPR036388">
    <property type="entry name" value="WH-like_DNA-bd_sf"/>
</dbReference>
<dbReference type="InterPro" id="IPR018982">
    <property type="entry name" value="RQC_domain"/>
</dbReference>
<evidence type="ECO:0000256" key="4">
    <source>
        <dbReference type="ARBA" id="ARBA00022723"/>
    </source>
</evidence>
<evidence type="ECO:0000256" key="13">
    <source>
        <dbReference type="ARBA" id="ARBA00023204"/>
    </source>
</evidence>
<evidence type="ECO:0000256" key="12">
    <source>
        <dbReference type="ARBA" id="ARBA00023172"/>
    </source>
</evidence>
<keyword evidence="7" id="KW-0378">Hydrolase</keyword>
<dbReference type="InterPro" id="IPR032284">
    <property type="entry name" value="RecQ_Zn-bd"/>
</dbReference>
<evidence type="ECO:0000256" key="15">
    <source>
        <dbReference type="ARBA" id="ARBA00034617"/>
    </source>
</evidence>
<evidence type="ECO:0000259" key="18">
    <source>
        <dbReference type="PROSITE" id="PS51192"/>
    </source>
</evidence>
<dbReference type="InterPro" id="IPR004589">
    <property type="entry name" value="DNA_helicase_ATP-dep_RecQ"/>
</dbReference>
<dbReference type="PANTHER" id="PTHR13710:SF105">
    <property type="entry name" value="ATP-DEPENDENT DNA HELICASE Q1"/>
    <property type="match status" value="1"/>
</dbReference>
<dbReference type="PROSITE" id="PS51194">
    <property type="entry name" value="HELICASE_CTER"/>
    <property type="match status" value="1"/>
</dbReference>
<dbReference type="GO" id="GO:0043138">
    <property type="term" value="F:3'-5' DNA helicase activity"/>
    <property type="evidence" value="ECO:0007669"/>
    <property type="project" value="UniProtKB-EC"/>
</dbReference>
<dbReference type="CDD" id="cd18794">
    <property type="entry name" value="SF2_C_RecQ"/>
    <property type="match status" value="1"/>
</dbReference>
<dbReference type="CDD" id="cd17920">
    <property type="entry name" value="DEXHc_RecQ"/>
    <property type="match status" value="1"/>
</dbReference>
<dbReference type="NCBIfam" id="TIGR01389">
    <property type="entry name" value="recQ"/>
    <property type="match status" value="1"/>
</dbReference>
<keyword evidence="9" id="KW-0862">Zinc</keyword>
<dbReference type="GO" id="GO:0043590">
    <property type="term" value="C:bacterial nucleoid"/>
    <property type="evidence" value="ECO:0007669"/>
    <property type="project" value="TreeGrafter"/>
</dbReference>
<evidence type="ECO:0000256" key="3">
    <source>
        <dbReference type="ARBA" id="ARBA00005446"/>
    </source>
</evidence>
<dbReference type="GO" id="GO:0016787">
    <property type="term" value="F:hydrolase activity"/>
    <property type="evidence" value="ECO:0007669"/>
    <property type="project" value="UniProtKB-KW"/>
</dbReference>
<dbReference type="SMART" id="SM00341">
    <property type="entry name" value="HRDC"/>
    <property type="match status" value="1"/>
</dbReference>
<dbReference type="SMART" id="SM00490">
    <property type="entry name" value="HELICc"/>
    <property type="match status" value="1"/>
</dbReference>